<feature type="transmembrane region" description="Helical" evidence="1">
    <location>
        <begin position="81"/>
        <end position="99"/>
    </location>
</feature>
<dbReference type="AlphaFoldDB" id="A0A934WZ96"/>
<comment type="caution">
    <text evidence="2">The sequence shown here is derived from an EMBL/GenBank/DDBJ whole genome shotgun (WGS) entry which is preliminary data.</text>
</comment>
<protein>
    <submittedName>
        <fullName evidence="2">Uncharacterized protein</fullName>
    </submittedName>
</protein>
<feature type="transmembrane region" description="Helical" evidence="1">
    <location>
        <begin position="39"/>
        <end position="61"/>
    </location>
</feature>
<keyword evidence="1" id="KW-1133">Transmembrane helix</keyword>
<sequence>MNEKETKKLLQKSIVRTSDDFTDQLMNKIAMEEKQVPSLTFPLLPVLITCFAVLLAAIALSRWASTMTLEMDLVNPAVLKRVFQIGIALFLIFTGNVVYKLKKRLSY</sequence>
<dbReference type="EMBL" id="JAEQBW010000004">
    <property type="protein sequence ID" value="MBK6265641.1"/>
    <property type="molecule type" value="Genomic_DNA"/>
</dbReference>
<dbReference type="RefSeq" id="WP_201431317.1">
    <property type="nucleotide sequence ID" value="NZ_JAEQBW010000004.1"/>
</dbReference>
<organism evidence="2 3">
    <name type="scientific">Marivirga aurantiaca</name>
    <dbReference type="NCBI Taxonomy" id="2802615"/>
    <lineage>
        <taxon>Bacteria</taxon>
        <taxon>Pseudomonadati</taxon>
        <taxon>Bacteroidota</taxon>
        <taxon>Cytophagia</taxon>
        <taxon>Cytophagales</taxon>
        <taxon>Marivirgaceae</taxon>
        <taxon>Marivirga</taxon>
    </lineage>
</organism>
<evidence type="ECO:0000313" key="3">
    <source>
        <dbReference type="Proteomes" id="UP000611723"/>
    </source>
</evidence>
<proteinExistence type="predicted"/>
<keyword evidence="1" id="KW-0812">Transmembrane</keyword>
<evidence type="ECO:0000313" key="2">
    <source>
        <dbReference type="EMBL" id="MBK6265641.1"/>
    </source>
</evidence>
<name>A0A934WZ96_9BACT</name>
<keyword evidence="3" id="KW-1185">Reference proteome</keyword>
<dbReference type="Proteomes" id="UP000611723">
    <property type="component" value="Unassembled WGS sequence"/>
</dbReference>
<keyword evidence="1" id="KW-0472">Membrane</keyword>
<evidence type="ECO:0000256" key="1">
    <source>
        <dbReference type="SAM" id="Phobius"/>
    </source>
</evidence>
<gene>
    <name evidence="2" type="ORF">JKA74_11380</name>
</gene>
<accession>A0A934WZ96</accession>
<reference evidence="2" key="1">
    <citation type="submission" date="2021-01" db="EMBL/GenBank/DDBJ databases">
        <title>Marivirga aurantiaca sp. nov., isolated from intertidal surface sediments.</title>
        <authorList>
            <person name="Zhang M."/>
        </authorList>
    </citation>
    <scope>NUCLEOTIDE SEQUENCE</scope>
    <source>
        <strain evidence="2">S37H4</strain>
    </source>
</reference>